<feature type="transmembrane region" description="Helical" evidence="2">
    <location>
        <begin position="46"/>
        <end position="67"/>
    </location>
</feature>
<keyword evidence="2" id="KW-0472">Membrane</keyword>
<keyword evidence="2" id="KW-1133">Transmembrane helix</keyword>
<proteinExistence type="predicted"/>
<reference evidence="3 4" key="1">
    <citation type="submission" date="2016-10" db="EMBL/GenBank/DDBJ databases">
        <authorList>
            <person name="de Groot N.N."/>
        </authorList>
    </citation>
    <scope>NUCLEOTIDE SEQUENCE [LARGE SCALE GENOMIC DNA]</scope>
    <source>
        <strain evidence="3 4">DSM 21741</strain>
    </source>
</reference>
<organism evidence="3 4">
    <name type="scientific">Friedmanniella luteola</name>
    <dbReference type="NCBI Taxonomy" id="546871"/>
    <lineage>
        <taxon>Bacteria</taxon>
        <taxon>Bacillati</taxon>
        <taxon>Actinomycetota</taxon>
        <taxon>Actinomycetes</taxon>
        <taxon>Propionibacteriales</taxon>
        <taxon>Nocardioidaceae</taxon>
        <taxon>Friedmanniella</taxon>
    </lineage>
</organism>
<dbReference type="EMBL" id="LT629749">
    <property type="protein sequence ID" value="SDR88796.1"/>
    <property type="molecule type" value="Genomic_DNA"/>
</dbReference>
<feature type="transmembrane region" description="Helical" evidence="2">
    <location>
        <begin position="148"/>
        <end position="170"/>
    </location>
</feature>
<dbReference type="Proteomes" id="UP000199092">
    <property type="component" value="Chromosome I"/>
</dbReference>
<feature type="compositionally biased region" description="Basic and acidic residues" evidence="1">
    <location>
        <begin position="8"/>
        <end position="22"/>
    </location>
</feature>
<keyword evidence="4" id="KW-1185">Reference proteome</keyword>
<sequence length="175" mass="18298">MTSRAPVHHADDPARARPHDVRPGSAPTRTGSAPGRAGHEPDGHRAAIGWGIVVGIATAAAPLAFWWLPAATVYAVGLAFIAAVYLGFAVADGRRHVIAVEVGVLSAFVLVAAAAVTATPWVVVAGLAGHGLKDLWQHRTRFVDNTRWWPPFCATVDWVAALLVAVAIIADGGLR</sequence>
<protein>
    <submittedName>
        <fullName evidence="3">Uncharacterized protein</fullName>
    </submittedName>
</protein>
<name>A0A1H1MPY3_9ACTN</name>
<feature type="transmembrane region" description="Helical" evidence="2">
    <location>
        <begin position="103"/>
        <end position="128"/>
    </location>
</feature>
<evidence type="ECO:0000256" key="1">
    <source>
        <dbReference type="SAM" id="MobiDB-lite"/>
    </source>
</evidence>
<keyword evidence="2" id="KW-0812">Transmembrane</keyword>
<feature type="region of interest" description="Disordered" evidence="1">
    <location>
        <begin position="1"/>
        <end position="41"/>
    </location>
</feature>
<feature type="transmembrane region" description="Helical" evidence="2">
    <location>
        <begin position="73"/>
        <end position="91"/>
    </location>
</feature>
<dbReference type="STRING" id="546871.SAMN04488543_0685"/>
<evidence type="ECO:0000256" key="2">
    <source>
        <dbReference type="SAM" id="Phobius"/>
    </source>
</evidence>
<gene>
    <name evidence="3" type="ORF">SAMN04488543_0685</name>
</gene>
<evidence type="ECO:0000313" key="3">
    <source>
        <dbReference type="EMBL" id="SDR88796.1"/>
    </source>
</evidence>
<evidence type="ECO:0000313" key="4">
    <source>
        <dbReference type="Proteomes" id="UP000199092"/>
    </source>
</evidence>
<dbReference type="AlphaFoldDB" id="A0A1H1MPY3"/>
<accession>A0A1H1MPY3</accession>